<comment type="caution">
    <text evidence="1">The sequence shown here is derived from an EMBL/GenBank/DDBJ whole genome shotgun (WGS) entry which is preliminary data.</text>
</comment>
<dbReference type="Pfam" id="PF10782">
    <property type="entry name" value="zf-C2HCIx2C"/>
    <property type="match status" value="1"/>
</dbReference>
<keyword evidence="1" id="KW-0862">Zinc</keyword>
<dbReference type="InterPro" id="IPR019718">
    <property type="entry name" value="DUF2602"/>
</dbReference>
<keyword evidence="2" id="KW-1185">Reference proteome</keyword>
<gene>
    <name evidence="1" type="ORF">DRW41_12830</name>
</gene>
<evidence type="ECO:0000313" key="1">
    <source>
        <dbReference type="EMBL" id="RDU36414.1"/>
    </source>
</evidence>
<proteinExistence type="predicted"/>
<dbReference type="GO" id="GO:0008270">
    <property type="term" value="F:zinc ion binding"/>
    <property type="evidence" value="ECO:0007669"/>
    <property type="project" value="UniProtKB-KW"/>
</dbReference>
<accession>A0A3D8GPK3</accession>
<dbReference type="Proteomes" id="UP000257144">
    <property type="component" value="Unassembled WGS sequence"/>
</dbReference>
<reference evidence="1 2" key="1">
    <citation type="submission" date="2018-07" db="EMBL/GenBank/DDBJ databases">
        <title>Bacillus sp. YLB-04 draft genome sequence.</title>
        <authorList>
            <person name="Yu L."/>
            <person name="Tang X."/>
        </authorList>
    </citation>
    <scope>NUCLEOTIDE SEQUENCE [LARGE SCALE GENOMIC DNA]</scope>
    <source>
        <strain evidence="1 2">YLB-04</strain>
    </source>
</reference>
<evidence type="ECO:0000313" key="2">
    <source>
        <dbReference type="Proteomes" id="UP000257144"/>
    </source>
</evidence>
<keyword evidence="1" id="KW-0863">Zinc-finger</keyword>
<protein>
    <submittedName>
        <fullName evidence="1">Zinc-finger domain-containing protein</fullName>
    </submittedName>
</protein>
<name>A0A3D8GPK3_9BACI</name>
<dbReference type="EMBL" id="QNQT01000005">
    <property type="protein sequence ID" value="RDU36414.1"/>
    <property type="molecule type" value="Genomic_DNA"/>
</dbReference>
<dbReference type="AlphaFoldDB" id="A0A3D8GPK3"/>
<dbReference type="OrthoDB" id="2454446at2"/>
<organism evidence="1 2">
    <name type="scientific">Neobacillus piezotolerans</name>
    <dbReference type="NCBI Taxonomy" id="2259171"/>
    <lineage>
        <taxon>Bacteria</taxon>
        <taxon>Bacillati</taxon>
        <taxon>Bacillota</taxon>
        <taxon>Bacilli</taxon>
        <taxon>Bacillales</taxon>
        <taxon>Bacillaceae</taxon>
        <taxon>Neobacillus</taxon>
    </lineage>
</organism>
<keyword evidence="1" id="KW-0479">Metal-binding</keyword>
<dbReference type="RefSeq" id="WP_115452408.1">
    <property type="nucleotide sequence ID" value="NZ_QNQT01000005.1"/>
</dbReference>
<sequence>MEKEAIGRKQLLQEINCLIQGYCEGCFLYRQNVLDSGKRKSHKFCISECTVGGQIKELGCRLAGNRMQK</sequence>